<comment type="caution">
    <text evidence="2">The sequence shown here is derived from an EMBL/GenBank/DDBJ whole genome shotgun (WGS) entry which is preliminary data.</text>
</comment>
<name>A0ABW6QX20_9NOCA</name>
<reference evidence="2 3" key="1">
    <citation type="submission" date="2024-10" db="EMBL/GenBank/DDBJ databases">
        <title>The Natural Products Discovery Center: Release of the First 8490 Sequenced Strains for Exploring Actinobacteria Biosynthetic Diversity.</title>
        <authorList>
            <person name="Kalkreuter E."/>
            <person name="Kautsar S.A."/>
            <person name="Yang D."/>
            <person name="Bader C.D."/>
            <person name="Teijaro C.N."/>
            <person name="Fluegel L."/>
            <person name="Davis C.M."/>
            <person name="Simpson J.R."/>
            <person name="Lauterbach L."/>
            <person name="Steele A.D."/>
            <person name="Gui C."/>
            <person name="Meng S."/>
            <person name="Li G."/>
            <person name="Viehrig K."/>
            <person name="Ye F."/>
            <person name="Su P."/>
            <person name="Kiefer A.F."/>
            <person name="Nichols A."/>
            <person name="Cepeda A.J."/>
            <person name="Yan W."/>
            <person name="Fan B."/>
            <person name="Jiang Y."/>
            <person name="Adhikari A."/>
            <person name="Zheng C.-J."/>
            <person name="Schuster L."/>
            <person name="Cowan T.M."/>
            <person name="Smanski M.J."/>
            <person name="Chevrette M.G."/>
            <person name="De Carvalho L.P.S."/>
            <person name="Shen B."/>
        </authorList>
    </citation>
    <scope>NUCLEOTIDE SEQUENCE [LARGE SCALE GENOMIC DNA]</scope>
    <source>
        <strain evidence="2 3">NPDC003040</strain>
    </source>
</reference>
<evidence type="ECO:0008006" key="4">
    <source>
        <dbReference type="Google" id="ProtNLM"/>
    </source>
</evidence>
<dbReference type="EMBL" id="JBIAPI010000006">
    <property type="protein sequence ID" value="MFF3225684.1"/>
    <property type="molecule type" value="Genomic_DNA"/>
</dbReference>
<keyword evidence="3" id="KW-1185">Reference proteome</keyword>
<sequence>MTTQITPPPPWWRKWALAAMAAVTVAVVVVATLVILDRVKRCGDGVVRTGPYKECTGVTDGRVVFAPELRSIEERIRKENDDVAGSGVAHVSIAVLLPMTLRGTGDEVVSMEWVRHQLEGAHLAQLAANHATTWGSKPRIRLLLANAGSGLAQWESTVDELAERRDRERIVAVTGFGISVGNAVNAMRRLAEIRMPMVGSTLTADNLSAIPGLLRVSPTNRAQARAAAAYLKPDVRRALLVRDENPQDHYSLTLAEEFSKYFPDATHEFSGPTEKYNSQDINVDNTFQYMLPNICHAAPEVVYFAGRARHAMTFIKALAERGCRKDPITVLTGDDMSSYTAPDDAIQTALDSGVSVVYTGLAHPQAWRTKQDAFNLHSIAQFDASCQGRVCYRELSSDGLEDNFAIISHDAVVTAVQAIRQAAGAAGNVVRAQDVLQSMNRLHGATAVRGASGILDFDEVGNPVNKPIPMLRVLPGKSPEFLGLSLPGG</sequence>
<evidence type="ECO:0000313" key="3">
    <source>
        <dbReference type="Proteomes" id="UP001601948"/>
    </source>
</evidence>
<evidence type="ECO:0000313" key="2">
    <source>
        <dbReference type="EMBL" id="MFF3225684.1"/>
    </source>
</evidence>
<proteinExistence type="predicted"/>
<keyword evidence="1" id="KW-0812">Transmembrane</keyword>
<dbReference type="InterPro" id="IPR028082">
    <property type="entry name" value="Peripla_BP_I"/>
</dbReference>
<dbReference type="SUPFAM" id="SSF53822">
    <property type="entry name" value="Periplasmic binding protein-like I"/>
    <property type="match status" value="1"/>
</dbReference>
<gene>
    <name evidence="2" type="ORF">ACFYV7_23010</name>
</gene>
<keyword evidence="1" id="KW-1133">Transmembrane helix</keyword>
<accession>A0ABW6QX20</accession>
<organism evidence="2 3">
    <name type="scientific">Nocardia suismassiliense</name>
    <dbReference type="NCBI Taxonomy" id="2077092"/>
    <lineage>
        <taxon>Bacteria</taxon>
        <taxon>Bacillati</taxon>
        <taxon>Actinomycetota</taxon>
        <taxon>Actinomycetes</taxon>
        <taxon>Mycobacteriales</taxon>
        <taxon>Nocardiaceae</taxon>
        <taxon>Nocardia</taxon>
    </lineage>
</organism>
<dbReference type="Gene3D" id="3.40.50.2300">
    <property type="match status" value="2"/>
</dbReference>
<dbReference type="InterPro" id="IPR051010">
    <property type="entry name" value="BCAA_transport"/>
</dbReference>
<dbReference type="PANTHER" id="PTHR30483:SF6">
    <property type="entry name" value="PERIPLASMIC BINDING PROTEIN OF ABC TRANSPORTER FOR NATURAL AMINO ACIDS"/>
    <property type="match status" value="1"/>
</dbReference>
<dbReference type="PANTHER" id="PTHR30483">
    <property type="entry name" value="LEUCINE-SPECIFIC-BINDING PROTEIN"/>
    <property type="match status" value="1"/>
</dbReference>
<protein>
    <recommendedName>
        <fullName evidence="4">ABC-type branched-chain amino acid transport system, periplasmic component</fullName>
    </recommendedName>
</protein>
<evidence type="ECO:0000256" key="1">
    <source>
        <dbReference type="SAM" id="Phobius"/>
    </source>
</evidence>
<keyword evidence="1" id="KW-0472">Membrane</keyword>
<feature type="transmembrane region" description="Helical" evidence="1">
    <location>
        <begin position="15"/>
        <end position="36"/>
    </location>
</feature>
<dbReference type="RefSeq" id="WP_387720337.1">
    <property type="nucleotide sequence ID" value="NZ_JBIAPI010000006.1"/>
</dbReference>
<dbReference type="Proteomes" id="UP001601948">
    <property type="component" value="Unassembled WGS sequence"/>
</dbReference>